<protein>
    <recommendedName>
        <fullName evidence="1">PDZ domain-containing protein</fullName>
    </recommendedName>
</protein>
<dbReference type="GO" id="GO:0043296">
    <property type="term" value="C:apical junction complex"/>
    <property type="evidence" value="ECO:0007669"/>
    <property type="project" value="TreeGrafter"/>
</dbReference>
<dbReference type="SMART" id="SM00228">
    <property type="entry name" value="PDZ"/>
    <property type="match status" value="1"/>
</dbReference>
<evidence type="ECO:0000313" key="3">
    <source>
        <dbReference type="Proteomes" id="UP000034805"/>
    </source>
</evidence>
<comment type="caution">
    <text evidence="2">The sequence shown here is derived from an EMBL/GenBank/DDBJ whole genome shotgun (WGS) entry which is preliminary data.</text>
</comment>
<dbReference type="PANTHER" id="PTHR15012:SF8">
    <property type="entry name" value="PROTEIN SHROOM2"/>
    <property type="match status" value="1"/>
</dbReference>
<dbReference type="GO" id="GO:0051015">
    <property type="term" value="F:actin filament binding"/>
    <property type="evidence" value="ECO:0007669"/>
    <property type="project" value="InterPro"/>
</dbReference>
<dbReference type="Pfam" id="PF00595">
    <property type="entry name" value="PDZ"/>
    <property type="match status" value="1"/>
</dbReference>
<accession>A0A0P7WNX8</accession>
<organism evidence="2 3">
    <name type="scientific">Scleropages formosus</name>
    <name type="common">Asian bonytongue</name>
    <name type="synonym">Osteoglossum formosum</name>
    <dbReference type="NCBI Taxonomy" id="113540"/>
    <lineage>
        <taxon>Eukaryota</taxon>
        <taxon>Metazoa</taxon>
        <taxon>Chordata</taxon>
        <taxon>Craniata</taxon>
        <taxon>Vertebrata</taxon>
        <taxon>Euteleostomi</taxon>
        <taxon>Actinopterygii</taxon>
        <taxon>Neopterygii</taxon>
        <taxon>Teleostei</taxon>
        <taxon>Osteoglossocephala</taxon>
        <taxon>Osteoglossomorpha</taxon>
        <taxon>Osteoglossiformes</taxon>
        <taxon>Osteoglossidae</taxon>
        <taxon>Scleropages</taxon>
    </lineage>
</organism>
<name>A0A0P7WNX8_SCLFO</name>
<dbReference type="InterPro" id="IPR001478">
    <property type="entry name" value="PDZ"/>
</dbReference>
<dbReference type="AlphaFoldDB" id="A0A0P7WNX8"/>
<dbReference type="PANTHER" id="PTHR15012">
    <property type="entry name" value="APICAL PROTEIN/SHROOM-RELATED"/>
    <property type="match status" value="1"/>
</dbReference>
<dbReference type="EMBL" id="JARO02006330">
    <property type="protein sequence ID" value="KPP65415.1"/>
    <property type="molecule type" value="Genomic_DNA"/>
</dbReference>
<dbReference type="InterPro" id="IPR036034">
    <property type="entry name" value="PDZ_sf"/>
</dbReference>
<gene>
    <name evidence="2" type="ORF">Z043_116170</name>
</gene>
<evidence type="ECO:0000313" key="2">
    <source>
        <dbReference type="EMBL" id="KPP65415.1"/>
    </source>
</evidence>
<dbReference type="GO" id="GO:0007015">
    <property type="term" value="P:actin filament organization"/>
    <property type="evidence" value="ECO:0007669"/>
    <property type="project" value="TreeGrafter"/>
</dbReference>
<dbReference type="InterPro" id="IPR027685">
    <property type="entry name" value="Shroom_fam"/>
</dbReference>
<dbReference type="SUPFAM" id="SSF50156">
    <property type="entry name" value="PDZ domain-like"/>
    <property type="match status" value="1"/>
</dbReference>
<feature type="domain" description="PDZ" evidence="1">
    <location>
        <begin position="118"/>
        <end position="173"/>
    </location>
</feature>
<reference evidence="2 3" key="1">
    <citation type="submission" date="2015-08" db="EMBL/GenBank/DDBJ databases">
        <title>The genome of the Asian arowana (Scleropages formosus).</title>
        <authorList>
            <person name="Tan M.H."/>
            <person name="Gan H.M."/>
            <person name="Croft L.J."/>
            <person name="Austin C.M."/>
        </authorList>
    </citation>
    <scope>NUCLEOTIDE SEQUENCE [LARGE SCALE GENOMIC DNA]</scope>
    <source>
        <strain evidence="2">Aro1</strain>
    </source>
</reference>
<dbReference type="Proteomes" id="UP000034805">
    <property type="component" value="Unassembled WGS sequence"/>
</dbReference>
<dbReference type="PROSITE" id="PS50106">
    <property type="entry name" value="PDZ"/>
    <property type="match status" value="1"/>
</dbReference>
<dbReference type="GO" id="GO:0030864">
    <property type="term" value="C:cortical actin cytoskeleton"/>
    <property type="evidence" value="ECO:0007669"/>
    <property type="project" value="TreeGrafter"/>
</dbReference>
<dbReference type="GO" id="GO:0005912">
    <property type="term" value="C:adherens junction"/>
    <property type="evidence" value="ECO:0007669"/>
    <property type="project" value="TreeGrafter"/>
</dbReference>
<dbReference type="Gene3D" id="2.30.42.10">
    <property type="match status" value="1"/>
</dbReference>
<evidence type="ECO:0000259" key="1">
    <source>
        <dbReference type="PROSITE" id="PS50106"/>
    </source>
</evidence>
<sequence>MAAGLPITALMKNGWPTGDFSPLSPSCFSSPIQLMFPAVGIMCQQLSVSDLERHSQCLWDSQTTVKHHHTQGSSIGELRGTAREWWTRVARQLSAWTCGLVDGDSLQDVCQLKAAPQFLRTVEEGSKAAAVRLQAGDELVTINEVPLSGYRQEAICLVKGSHKTLSLVVRSGGCLRTVEAMLTREKLRRRDQSCRRAPPTQPPLALHVSHDRKGLFGQVALVLGCTRVSVGW</sequence>
<dbReference type="GO" id="GO:0016324">
    <property type="term" value="C:apical plasma membrane"/>
    <property type="evidence" value="ECO:0007669"/>
    <property type="project" value="TreeGrafter"/>
</dbReference>
<proteinExistence type="predicted"/>